<protein>
    <recommendedName>
        <fullName evidence="3">Arrestin C-terminal-like domain-containing protein</fullName>
    </recommendedName>
</protein>
<accession>A0ABD2NEU3</accession>
<dbReference type="InterPro" id="IPR014752">
    <property type="entry name" value="Arrestin-like_C"/>
</dbReference>
<feature type="compositionally biased region" description="Basic and acidic residues" evidence="2">
    <location>
        <begin position="55"/>
        <end position="73"/>
    </location>
</feature>
<dbReference type="Pfam" id="PF02752">
    <property type="entry name" value="Arrestin_C"/>
    <property type="match status" value="1"/>
</dbReference>
<dbReference type="Gene3D" id="2.60.40.640">
    <property type="match status" value="1"/>
</dbReference>
<dbReference type="SUPFAM" id="SSF81296">
    <property type="entry name" value="E set domains"/>
    <property type="match status" value="1"/>
</dbReference>
<sequence>MEEVRNKREHSPEHPGLSVTFKHLTNGRQADSTDPENPERGEKPPDNRGSTDVGSYKHDLLEPHFRDEGHESPELQYRPLCGGKRPSLAAYLAGVPAPRAAVEKPFLLSDGRVHLTASLDKGIYSHGEEISVNVHVRNGSNKTVRRIKVGCPRYCPEVGQGFL</sequence>
<reference evidence="4 5" key="1">
    <citation type="journal article" date="2021" name="BMC Biol.">
        <title>Horizontally acquired antibacterial genes associated with adaptive radiation of ladybird beetles.</title>
        <authorList>
            <person name="Li H.S."/>
            <person name="Tang X.F."/>
            <person name="Huang Y.H."/>
            <person name="Xu Z.Y."/>
            <person name="Chen M.L."/>
            <person name="Du X.Y."/>
            <person name="Qiu B.Y."/>
            <person name="Chen P.T."/>
            <person name="Zhang W."/>
            <person name="Slipinski A."/>
            <person name="Escalona H.E."/>
            <person name="Waterhouse R.M."/>
            <person name="Zwick A."/>
            <person name="Pang H."/>
        </authorList>
    </citation>
    <scope>NUCLEOTIDE SEQUENCE [LARGE SCALE GENOMIC DNA]</scope>
    <source>
        <strain evidence="4">SYSU2018</strain>
    </source>
</reference>
<organism evidence="4 5">
    <name type="scientific">Cryptolaemus montrouzieri</name>
    <dbReference type="NCBI Taxonomy" id="559131"/>
    <lineage>
        <taxon>Eukaryota</taxon>
        <taxon>Metazoa</taxon>
        <taxon>Ecdysozoa</taxon>
        <taxon>Arthropoda</taxon>
        <taxon>Hexapoda</taxon>
        <taxon>Insecta</taxon>
        <taxon>Pterygota</taxon>
        <taxon>Neoptera</taxon>
        <taxon>Endopterygota</taxon>
        <taxon>Coleoptera</taxon>
        <taxon>Polyphaga</taxon>
        <taxon>Cucujiformia</taxon>
        <taxon>Coccinelloidea</taxon>
        <taxon>Coccinellidae</taxon>
        <taxon>Scymninae</taxon>
        <taxon>Scymnini</taxon>
        <taxon>Cryptolaemus</taxon>
    </lineage>
</organism>
<comment type="similarity">
    <text evidence="1">Belongs to the arrestin family.</text>
</comment>
<evidence type="ECO:0000259" key="3">
    <source>
        <dbReference type="Pfam" id="PF02752"/>
    </source>
</evidence>
<dbReference type="InterPro" id="IPR011022">
    <property type="entry name" value="Arrestin_C-like"/>
</dbReference>
<name>A0ABD2NEU3_9CUCU</name>
<dbReference type="InterPro" id="IPR014756">
    <property type="entry name" value="Ig_E-set"/>
</dbReference>
<evidence type="ECO:0000313" key="4">
    <source>
        <dbReference type="EMBL" id="KAL3276934.1"/>
    </source>
</evidence>
<feature type="region of interest" description="Disordered" evidence="2">
    <location>
        <begin position="1"/>
        <end position="75"/>
    </location>
</feature>
<proteinExistence type="inferred from homology"/>
<dbReference type="PANTHER" id="PTHR11792:SF18">
    <property type="entry name" value="FI20035P1"/>
    <property type="match status" value="1"/>
</dbReference>
<feature type="domain" description="Arrestin C-terminal-like" evidence="3">
    <location>
        <begin position="109"/>
        <end position="149"/>
    </location>
</feature>
<dbReference type="Proteomes" id="UP001516400">
    <property type="component" value="Unassembled WGS sequence"/>
</dbReference>
<dbReference type="AlphaFoldDB" id="A0ABD2NEU3"/>
<evidence type="ECO:0000313" key="5">
    <source>
        <dbReference type="Proteomes" id="UP001516400"/>
    </source>
</evidence>
<dbReference type="PANTHER" id="PTHR11792">
    <property type="entry name" value="ARRESTIN"/>
    <property type="match status" value="1"/>
</dbReference>
<evidence type="ECO:0000256" key="1">
    <source>
        <dbReference type="ARBA" id="ARBA00005298"/>
    </source>
</evidence>
<dbReference type="InterPro" id="IPR000698">
    <property type="entry name" value="Arrestin"/>
</dbReference>
<feature type="compositionally biased region" description="Basic and acidic residues" evidence="2">
    <location>
        <begin position="37"/>
        <end position="46"/>
    </location>
</feature>
<keyword evidence="5" id="KW-1185">Reference proteome</keyword>
<gene>
    <name evidence="4" type="ORF">HHI36_012300</name>
</gene>
<dbReference type="EMBL" id="JABFTP020000103">
    <property type="protein sequence ID" value="KAL3276934.1"/>
    <property type="molecule type" value="Genomic_DNA"/>
</dbReference>
<evidence type="ECO:0000256" key="2">
    <source>
        <dbReference type="SAM" id="MobiDB-lite"/>
    </source>
</evidence>
<comment type="caution">
    <text evidence="4">The sequence shown here is derived from an EMBL/GenBank/DDBJ whole genome shotgun (WGS) entry which is preliminary data.</text>
</comment>
<feature type="compositionally biased region" description="Basic and acidic residues" evidence="2">
    <location>
        <begin position="1"/>
        <end position="13"/>
    </location>
</feature>